<dbReference type="Proteomes" id="UP001516662">
    <property type="component" value="Unassembled WGS sequence"/>
</dbReference>
<organism evidence="1 2">
    <name type="scientific">Litchfieldia luteola</name>
    <dbReference type="NCBI Taxonomy" id="682179"/>
    <lineage>
        <taxon>Bacteria</taxon>
        <taxon>Bacillati</taxon>
        <taxon>Bacillota</taxon>
        <taxon>Bacilli</taxon>
        <taxon>Bacillales</taxon>
        <taxon>Bacillaceae</taxon>
        <taxon>Litchfieldia</taxon>
    </lineage>
</organism>
<gene>
    <name evidence="1" type="ORF">IMZ08_05090</name>
</gene>
<comment type="caution">
    <text evidence="1">The sequence shown here is derived from an EMBL/GenBank/DDBJ whole genome shotgun (WGS) entry which is preliminary data.</text>
</comment>
<dbReference type="EMBL" id="JADCLJ010000009">
    <property type="protein sequence ID" value="MBE4907438.1"/>
    <property type="molecule type" value="Genomic_DNA"/>
</dbReference>
<proteinExistence type="predicted"/>
<accession>A0ABR9QG37</accession>
<evidence type="ECO:0000313" key="1">
    <source>
        <dbReference type="EMBL" id="MBE4907438.1"/>
    </source>
</evidence>
<sequence>MLTKIVLRWHFVRARYFNALFESCLDPTLKKKLELKLNYHLDKMIELKSEASS</sequence>
<reference evidence="1 2" key="1">
    <citation type="submission" date="2020-10" db="EMBL/GenBank/DDBJ databases">
        <title>Bacillus sp. HD4P25, an endophyte from a halophyte.</title>
        <authorList>
            <person name="Sun J.-Q."/>
        </authorList>
    </citation>
    <scope>NUCLEOTIDE SEQUENCE [LARGE SCALE GENOMIC DNA]</scope>
    <source>
        <strain evidence="1 2">YIM 93174</strain>
    </source>
</reference>
<name>A0ABR9QG37_9BACI</name>
<protein>
    <submittedName>
        <fullName evidence="1">Uncharacterized protein</fullName>
    </submittedName>
</protein>
<dbReference type="RefSeq" id="WP_193534917.1">
    <property type="nucleotide sequence ID" value="NZ_JADCLJ010000009.1"/>
</dbReference>
<evidence type="ECO:0000313" key="2">
    <source>
        <dbReference type="Proteomes" id="UP001516662"/>
    </source>
</evidence>
<keyword evidence="2" id="KW-1185">Reference proteome</keyword>